<feature type="transmembrane region" description="Helical" evidence="7">
    <location>
        <begin position="88"/>
        <end position="114"/>
    </location>
</feature>
<evidence type="ECO:0000256" key="3">
    <source>
        <dbReference type="ARBA" id="ARBA00022692"/>
    </source>
</evidence>
<dbReference type="SUPFAM" id="SSF48317">
    <property type="entry name" value="Acid phosphatase/Vanadium-dependent haloperoxidase"/>
    <property type="match status" value="1"/>
</dbReference>
<gene>
    <name evidence="9" type="ORF">J2Z37_000231</name>
</gene>
<keyword evidence="4 9" id="KW-0378">Hydrolase</keyword>
<dbReference type="InterPro" id="IPR000326">
    <property type="entry name" value="PAP2/HPO"/>
</dbReference>
<keyword evidence="3 7" id="KW-0812">Transmembrane</keyword>
<evidence type="ECO:0000256" key="7">
    <source>
        <dbReference type="SAM" id="Phobius"/>
    </source>
</evidence>
<dbReference type="Pfam" id="PF01569">
    <property type="entry name" value="PAP2"/>
    <property type="match status" value="1"/>
</dbReference>
<keyword evidence="6 7" id="KW-0472">Membrane</keyword>
<evidence type="ECO:0000256" key="2">
    <source>
        <dbReference type="ARBA" id="ARBA00022475"/>
    </source>
</evidence>
<accession>A0ABS4GJ41</accession>
<feature type="domain" description="Phosphatidic acid phosphatase type 2/haloperoxidase" evidence="8">
    <location>
        <begin position="38"/>
        <end position="145"/>
    </location>
</feature>
<evidence type="ECO:0000256" key="5">
    <source>
        <dbReference type="ARBA" id="ARBA00022989"/>
    </source>
</evidence>
<evidence type="ECO:0000256" key="4">
    <source>
        <dbReference type="ARBA" id="ARBA00022801"/>
    </source>
</evidence>
<evidence type="ECO:0000256" key="6">
    <source>
        <dbReference type="ARBA" id="ARBA00023136"/>
    </source>
</evidence>
<dbReference type="EMBL" id="JAGGKT010000001">
    <property type="protein sequence ID" value="MBP1930244.1"/>
    <property type="molecule type" value="Genomic_DNA"/>
</dbReference>
<protein>
    <submittedName>
        <fullName evidence="9">Undecaprenyl-diphosphatase</fullName>
        <ecNumber evidence="9">3.6.1.27</ecNumber>
    </submittedName>
</protein>
<dbReference type="InterPro" id="IPR036938">
    <property type="entry name" value="PAP2/HPO_sf"/>
</dbReference>
<proteinExistence type="predicted"/>
<dbReference type="GO" id="GO:0050380">
    <property type="term" value="F:undecaprenyl-diphosphatase activity"/>
    <property type="evidence" value="ECO:0007669"/>
    <property type="project" value="UniProtKB-EC"/>
</dbReference>
<feature type="transmembrane region" description="Helical" evidence="7">
    <location>
        <begin position="38"/>
        <end position="56"/>
    </location>
</feature>
<dbReference type="RefSeq" id="WP_209808100.1">
    <property type="nucleotide sequence ID" value="NZ_JAGGKT010000001.1"/>
</dbReference>
<keyword evidence="2" id="KW-1003">Cell membrane</keyword>
<dbReference type="Gene3D" id="1.20.144.10">
    <property type="entry name" value="Phosphatidic acid phosphatase type 2/haloperoxidase"/>
    <property type="match status" value="2"/>
</dbReference>
<sequence length="162" mass="17898">MNAIMDSLMIGLSQAGNNGMIWIFICLIMLLKKTWRKAGVYLLITIALGAIAQDVLKDFIQRPRPVLDPAELLIPIPTSYSFPSGHTLISFAAAATISAFFLRAGVIFFVFALLIGGSRVYLGVHYVSDVIGGALFGMTISYIVLHLPKWVKQQKRNPNREM</sequence>
<evidence type="ECO:0000313" key="10">
    <source>
        <dbReference type="Proteomes" id="UP001519343"/>
    </source>
</evidence>
<comment type="subcellular location">
    <subcellularLocation>
        <location evidence="1">Cell membrane</location>
        <topology evidence="1">Multi-pass membrane protein</topology>
    </subcellularLocation>
</comment>
<dbReference type="PANTHER" id="PTHR14969:SF62">
    <property type="entry name" value="DECAPRENYLPHOSPHORYL-5-PHOSPHORIBOSE PHOSPHATASE RV3807C-RELATED"/>
    <property type="match status" value="1"/>
</dbReference>
<name>A0ABS4GJ41_9BACL</name>
<dbReference type="PANTHER" id="PTHR14969">
    <property type="entry name" value="SPHINGOSINE-1-PHOSPHATE PHOSPHOHYDROLASE"/>
    <property type="match status" value="1"/>
</dbReference>
<feature type="transmembrane region" description="Helical" evidence="7">
    <location>
        <begin position="12"/>
        <end position="31"/>
    </location>
</feature>
<keyword evidence="10" id="KW-1185">Reference proteome</keyword>
<evidence type="ECO:0000256" key="1">
    <source>
        <dbReference type="ARBA" id="ARBA00004651"/>
    </source>
</evidence>
<reference evidence="9 10" key="1">
    <citation type="submission" date="2021-03" db="EMBL/GenBank/DDBJ databases">
        <title>Genomic Encyclopedia of Type Strains, Phase IV (KMG-IV): sequencing the most valuable type-strain genomes for metagenomic binning, comparative biology and taxonomic classification.</title>
        <authorList>
            <person name="Goeker M."/>
        </authorList>
    </citation>
    <scope>NUCLEOTIDE SEQUENCE [LARGE SCALE GENOMIC DNA]</scope>
    <source>
        <strain evidence="9 10">DSM 24738</strain>
    </source>
</reference>
<evidence type="ECO:0000259" key="8">
    <source>
        <dbReference type="SMART" id="SM00014"/>
    </source>
</evidence>
<keyword evidence="5 7" id="KW-1133">Transmembrane helix</keyword>
<dbReference type="CDD" id="cd03392">
    <property type="entry name" value="PAP2_like_2"/>
    <property type="match status" value="1"/>
</dbReference>
<evidence type="ECO:0000313" key="9">
    <source>
        <dbReference type="EMBL" id="MBP1930244.1"/>
    </source>
</evidence>
<feature type="transmembrane region" description="Helical" evidence="7">
    <location>
        <begin position="126"/>
        <end position="145"/>
    </location>
</feature>
<dbReference type="Proteomes" id="UP001519343">
    <property type="component" value="Unassembled WGS sequence"/>
</dbReference>
<organism evidence="9 10">
    <name type="scientific">Ammoniphilus resinae</name>
    <dbReference type="NCBI Taxonomy" id="861532"/>
    <lineage>
        <taxon>Bacteria</taxon>
        <taxon>Bacillati</taxon>
        <taxon>Bacillota</taxon>
        <taxon>Bacilli</taxon>
        <taxon>Bacillales</taxon>
        <taxon>Paenibacillaceae</taxon>
        <taxon>Aneurinibacillus group</taxon>
        <taxon>Ammoniphilus</taxon>
    </lineage>
</organism>
<dbReference type="EC" id="3.6.1.27" evidence="9"/>
<dbReference type="SMART" id="SM00014">
    <property type="entry name" value="acidPPc"/>
    <property type="match status" value="1"/>
</dbReference>
<comment type="caution">
    <text evidence="9">The sequence shown here is derived from an EMBL/GenBank/DDBJ whole genome shotgun (WGS) entry which is preliminary data.</text>
</comment>